<dbReference type="InterPro" id="IPR017853">
    <property type="entry name" value="GH"/>
</dbReference>
<evidence type="ECO:0000256" key="1">
    <source>
        <dbReference type="ARBA" id="ARBA00010646"/>
    </source>
</evidence>
<evidence type="ECO:0000256" key="2">
    <source>
        <dbReference type="ARBA" id="ARBA00022801"/>
    </source>
</evidence>
<organism evidence="5 6">
    <name type="scientific">Dysgonomonas alginatilytica</name>
    <dbReference type="NCBI Taxonomy" id="1605892"/>
    <lineage>
        <taxon>Bacteria</taxon>
        <taxon>Pseudomonadati</taxon>
        <taxon>Bacteroidota</taxon>
        <taxon>Bacteroidia</taxon>
        <taxon>Bacteroidales</taxon>
        <taxon>Dysgonomonadaceae</taxon>
        <taxon>Dysgonomonas</taxon>
    </lineage>
</organism>
<keyword evidence="4" id="KW-0812">Transmembrane</keyword>
<keyword evidence="3" id="KW-0326">Glycosidase</keyword>
<dbReference type="CDD" id="cd06413">
    <property type="entry name" value="GH25_muramidase_1"/>
    <property type="match status" value="1"/>
</dbReference>
<dbReference type="Proteomes" id="UP000247973">
    <property type="component" value="Unassembled WGS sequence"/>
</dbReference>
<dbReference type="AlphaFoldDB" id="A0A2V3PLH8"/>
<sequence length="242" mass="28616">MTKKRIIYTSICLAIAFISFIGIRYVYNSGYIRLNYPSVELYPVHGIDVSHHQKKIYWDKLDKQKVQFAFIKATEGGDFKDTRFVENWQQAKNLNIAVGAYHFFTFCKDGELQALNFIGSVPKDSTNLPPIIDLEFSGNCSKENYREDILHEIDLYIKTIEAHYGKKVVIYTTWEFYKKYLTQNFTENPIWIRDIQTTPQLDNDREWLFWQYTNRGELEGIETLVDLNVFSGTRHEFEKLMK</sequence>
<dbReference type="GO" id="GO:0016052">
    <property type="term" value="P:carbohydrate catabolic process"/>
    <property type="evidence" value="ECO:0007669"/>
    <property type="project" value="TreeGrafter"/>
</dbReference>
<keyword evidence="6" id="KW-1185">Reference proteome</keyword>
<dbReference type="PANTHER" id="PTHR34135">
    <property type="entry name" value="LYSOZYME"/>
    <property type="match status" value="1"/>
</dbReference>
<dbReference type="OrthoDB" id="9798192at2"/>
<reference evidence="5 6" key="1">
    <citation type="submission" date="2018-03" db="EMBL/GenBank/DDBJ databases">
        <title>Genomic Encyclopedia of Archaeal and Bacterial Type Strains, Phase II (KMG-II): from individual species to whole genera.</title>
        <authorList>
            <person name="Goeker M."/>
        </authorList>
    </citation>
    <scope>NUCLEOTIDE SEQUENCE [LARGE SCALE GENOMIC DNA]</scope>
    <source>
        <strain evidence="5 6">DSM 100214</strain>
    </source>
</reference>
<dbReference type="GO" id="GO:0009253">
    <property type="term" value="P:peptidoglycan catabolic process"/>
    <property type="evidence" value="ECO:0007669"/>
    <property type="project" value="InterPro"/>
</dbReference>
<dbReference type="RefSeq" id="WP_110312013.1">
    <property type="nucleotide sequence ID" value="NZ_QICL01000028.1"/>
</dbReference>
<dbReference type="SMART" id="SM00641">
    <property type="entry name" value="Glyco_25"/>
    <property type="match status" value="1"/>
</dbReference>
<keyword evidence="4" id="KW-1133">Transmembrane helix</keyword>
<dbReference type="PANTHER" id="PTHR34135:SF2">
    <property type="entry name" value="LYSOZYME"/>
    <property type="match status" value="1"/>
</dbReference>
<evidence type="ECO:0000313" key="6">
    <source>
        <dbReference type="Proteomes" id="UP000247973"/>
    </source>
</evidence>
<dbReference type="InterPro" id="IPR002053">
    <property type="entry name" value="Glyco_hydro_25"/>
</dbReference>
<protein>
    <submittedName>
        <fullName evidence="5">Lysozyme</fullName>
    </submittedName>
</protein>
<dbReference type="PROSITE" id="PS51904">
    <property type="entry name" value="GLYCOSYL_HYDROL_F25_2"/>
    <property type="match status" value="1"/>
</dbReference>
<proteinExistence type="inferred from homology"/>
<dbReference type="Gene3D" id="3.20.20.80">
    <property type="entry name" value="Glycosidases"/>
    <property type="match status" value="1"/>
</dbReference>
<dbReference type="SUPFAM" id="SSF51445">
    <property type="entry name" value="(Trans)glycosidases"/>
    <property type="match status" value="1"/>
</dbReference>
<gene>
    <name evidence="5" type="ORF">CLV62_12840</name>
</gene>
<keyword evidence="4" id="KW-0472">Membrane</keyword>
<accession>A0A2V3PLH8</accession>
<keyword evidence="2" id="KW-0378">Hydrolase</keyword>
<dbReference type="GO" id="GO:0003796">
    <property type="term" value="F:lysozyme activity"/>
    <property type="evidence" value="ECO:0007669"/>
    <property type="project" value="InterPro"/>
</dbReference>
<comment type="caution">
    <text evidence="5">The sequence shown here is derived from an EMBL/GenBank/DDBJ whole genome shotgun (WGS) entry which is preliminary data.</text>
</comment>
<feature type="transmembrane region" description="Helical" evidence="4">
    <location>
        <begin position="6"/>
        <end position="27"/>
    </location>
</feature>
<dbReference type="GO" id="GO:0016998">
    <property type="term" value="P:cell wall macromolecule catabolic process"/>
    <property type="evidence" value="ECO:0007669"/>
    <property type="project" value="InterPro"/>
</dbReference>
<evidence type="ECO:0000256" key="4">
    <source>
        <dbReference type="SAM" id="Phobius"/>
    </source>
</evidence>
<dbReference type="EMBL" id="QICL01000028">
    <property type="protein sequence ID" value="PXV60952.1"/>
    <property type="molecule type" value="Genomic_DNA"/>
</dbReference>
<dbReference type="InterPro" id="IPR018077">
    <property type="entry name" value="Glyco_hydro_fam25_subgr"/>
</dbReference>
<evidence type="ECO:0000313" key="5">
    <source>
        <dbReference type="EMBL" id="PXV60952.1"/>
    </source>
</evidence>
<comment type="similarity">
    <text evidence="1">Belongs to the glycosyl hydrolase 25 family.</text>
</comment>
<dbReference type="Pfam" id="PF01183">
    <property type="entry name" value="Glyco_hydro_25"/>
    <property type="match status" value="1"/>
</dbReference>
<evidence type="ECO:0000256" key="3">
    <source>
        <dbReference type="ARBA" id="ARBA00023295"/>
    </source>
</evidence>
<name>A0A2V3PLH8_9BACT</name>